<dbReference type="RefSeq" id="WP_128134262.1">
    <property type="nucleotide sequence ID" value="NZ_JACOOI010000021.1"/>
</dbReference>
<reference evidence="1 2" key="1">
    <citation type="submission" date="2020-08" db="EMBL/GenBank/DDBJ databases">
        <title>Genome public.</title>
        <authorList>
            <person name="Liu C."/>
            <person name="Sun Q."/>
        </authorList>
    </citation>
    <scope>NUCLEOTIDE SEQUENCE [LARGE SCALE GENOMIC DNA]</scope>
    <source>
        <strain evidence="1 2">BX2</strain>
    </source>
</reference>
<evidence type="ECO:0008006" key="3">
    <source>
        <dbReference type="Google" id="ProtNLM"/>
    </source>
</evidence>
<organism evidence="1 2">
    <name type="scientific">Parabacteroides segnis</name>
    <dbReference type="NCBI Taxonomy" id="2763058"/>
    <lineage>
        <taxon>Bacteria</taxon>
        <taxon>Pseudomonadati</taxon>
        <taxon>Bacteroidota</taxon>
        <taxon>Bacteroidia</taxon>
        <taxon>Bacteroidales</taxon>
        <taxon>Tannerellaceae</taxon>
        <taxon>Parabacteroides</taxon>
    </lineage>
</organism>
<evidence type="ECO:0000313" key="2">
    <source>
        <dbReference type="Proteomes" id="UP000644010"/>
    </source>
</evidence>
<sequence length="101" mass="11322">MIRLQNINLTPPEDIQQLANNHAIAVNLRDTFPYPYKIEDATTFLDLATNGSLGNVFGIYENNTFVGCCSLIPQYDVYRINAEIGYGLENLIGAKDMPPKR</sequence>
<comment type="caution">
    <text evidence="1">The sequence shown here is derived from an EMBL/GenBank/DDBJ whole genome shotgun (WGS) entry which is preliminary data.</text>
</comment>
<dbReference type="Proteomes" id="UP000644010">
    <property type="component" value="Unassembled WGS sequence"/>
</dbReference>
<dbReference type="Gene3D" id="3.40.630.30">
    <property type="match status" value="1"/>
</dbReference>
<evidence type="ECO:0000313" key="1">
    <source>
        <dbReference type="EMBL" id="MBC5644713.1"/>
    </source>
</evidence>
<dbReference type="SUPFAM" id="SSF55729">
    <property type="entry name" value="Acyl-CoA N-acyltransferases (Nat)"/>
    <property type="match status" value="1"/>
</dbReference>
<dbReference type="EMBL" id="JACOOI010000021">
    <property type="protein sequence ID" value="MBC5644713.1"/>
    <property type="molecule type" value="Genomic_DNA"/>
</dbReference>
<name>A0ABR7E694_9BACT</name>
<keyword evidence="2" id="KW-1185">Reference proteome</keyword>
<dbReference type="InterPro" id="IPR016181">
    <property type="entry name" value="Acyl_CoA_acyltransferase"/>
</dbReference>
<accession>A0ABR7E694</accession>
<gene>
    <name evidence="1" type="ORF">H8S77_17680</name>
</gene>
<proteinExistence type="predicted"/>
<protein>
    <recommendedName>
        <fullName evidence="3">N-acetyltransferase</fullName>
    </recommendedName>
</protein>